<dbReference type="InterPro" id="IPR026960">
    <property type="entry name" value="RVT-Znf"/>
</dbReference>
<dbReference type="InterPro" id="IPR052929">
    <property type="entry name" value="RNase_H-like_EbsB-rel"/>
</dbReference>
<dbReference type="OrthoDB" id="1436421at2759"/>
<feature type="signal peptide" evidence="1">
    <location>
        <begin position="1"/>
        <end position="20"/>
    </location>
</feature>
<dbReference type="Pfam" id="PF13966">
    <property type="entry name" value="zf-RVT"/>
    <property type="match status" value="1"/>
</dbReference>
<evidence type="ECO:0000313" key="3">
    <source>
        <dbReference type="EMBL" id="KAF3441398.1"/>
    </source>
</evidence>
<organism evidence="3 4">
    <name type="scientific">Rhamnella rubrinervis</name>
    <dbReference type="NCBI Taxonomy" id="2594499"/>
    <lineage>
        <taxon>Eukaryota</taxon>
        <taxon>Viridiplantae</taxon>
        <taxon>Streptophyta</taxon>
        <taxon>Embryophyta</taxon>
        <taxon>Tracheophyta</taxon>
        <taxon>Spermatophyta</taxon>
        <taxon>Magnoliopsida</taxon>
        <taxon>eudicotyledons</taxon>
        <taxon>Gunneridae</taxon>
        <taxon>Pentapetalae</taxon>
        <taxon>rosids</taxon>
        <taxon>fabids</taxon>
        <taxon>Rosales</taxon>
        <taxon>Rhamnaceae</taxon>
        <taxon>rhamnoid group</taxon>
        <taxon>Rhamneae</taxon>
        <taxon>Rhamnella</taxon>
    </lineage>
</organism>
<dbReference type="EMBL" id="VOIH02000007">
    <property type="protein sequence ID" value="KAF3441398.1"/>
    <property type="molecule type" value="Genomic_DNA"/>
</dbReference>
<dbReference type="Proteomes" id="UP000796880">
    <property type="component" value="Unassembled WGS sequence"/>
</dbReference>
<proteinExistence type="predicted"/>
<gene>
    <name evidence="3" type="ORF">FNV43_RR15312</name>
</gene>
<feature type="chain" id="PRO_5035442536" description="Reverse transcriptase zinc-binding domain-containing protein" evidence="1">
    <location>
        <begin position="21"/>
        <end position="387"/>
    </location>
</feature>
<dbReference type="PANTHER" id="PTHR47074:SF11">
    <property type="entry name" value="REVERSE TRANSCRIPTASE-LIKE PROTEIN"/>
    <property type="match status" value="1"/>
</dbReference>
<comment type="caution">
    <text evidence="3">The sequence shown here is derived from an EMBL/GenBank/DDBJ whole genome shotgun (WGS) entry which is preliminary data.</text>
</comment>
<evidence type="ECO:0000256" key="1">
    <source>
        <dbReference type="SAM" id="SignalP"/>
    </source>
</evidence>
<sequence length="387" mass="44507">MGHQSRNRLLFQLFSSGFLSLPLRVGFKLTSESRCNPVKKSGPVSMDHVLLALRETKEDRDLRIRSLFNFFDAANGLFPDRGRLICPPDSGGVQVCEGFVEEVGADKAVILLTLITGCWSFGWIAIQNPDRLKTIYFRIPKDDYTLHFVKKSFRDYIMTRLKFVKEGKCSVLEPKNRGNSEDRNKLHERLKLHLWRMLANVIPTKEVLANRLMLRETSCICCAAEAETRFYVFKECPLINSLAFASSWSCRWEIWECSSVRELVEACLSPERNMDFFRGKNNFWELVRNFNRSVKEFFNCNHSTVKTLPTSLARGLIKKKWELPPIGWLKINVDAARKDGNFAWAMLVRNEKGNLLFLTSKLSRSDSSTEVELEALGWAIEYAARPG</sequence>
<keyword evidence="1" id="KW-0732">Signal</keyword>
<evidence type="ECO:0000259" key="2">
    <source>
        <dbReference type="Pfam" id="PF13966"/>
    </source>
</evidence>
<protein>
    <recommendedName>
        <fullName evidence="2">Reverse transcriptase zinc-binding domain-containing protein</fullName>
    </recommendedName>
</protein>
<feature type="domain" description="Reverse transcriptase zinc-binding" evidence="2">
    <location>
        <begin position="184"/>
        <end position="240"/>
    </location>
</feature>
<evidence type="ECO:0000313" key="4">
    <source>
        <dbReference type="Proteomes" id="UP000796880"/>
    </source>
</evidence>
<keyword evidence="4" id="KW-1185">Reference proteome</keyword>
<reference evidence="3" key="1">
    <citation type="submission" date="2020-03" db="EMBL/GenBank/DDBJ databases">
        <title>A high-quality chromosome-level genome assembly of a woody plant with both climbing and erect habits, Rhamnella rubrinervis.</title>
        <authorList>
            <person name="Lu Z."/>
            <person name="Yang Y."/>
            <person name="Zhu X."/>
            <person name="Sun Y."/>
        </authorList>
    </citation>
    <scope>NUCLEOTIDE SEQUENCE</scope>
    <source>
        <strain evidence="3">BYM</strain>
        <tissue evidence="3">Leaf</tissue>
    </source>
</reference>
<accession>A0A8K0E6B2</accession>
<name>A0A8K0E6B2_9ROSA</name>
<dbReference type="AlphaFoldDB" id="A0A8K0E6B2"/>
<dbReference type="PANTHER" id="PTHR47074">
    <property type="entry name" value="BNAC02G40300D PROTEIN"/>
    <property type="match status" value="1"/>
</dbReference>